<sequence>MMHDASNWCLAAWSSTGTGSVKSSSLSHFPGAFCATVESSPAYRSHARFSNFFRCAIDRSSVLYLLQAESKIFAPLSSALTLPASLSLSFCVAALLLPVNFSS</sequence>
<dbReference type="AlphaFoldDB" id="A0A8T8TEG3"/>
<keyword evidence="2" id="KW-1185">Reference proteome</keyword>
<evidence type="ECO:0000313" key="1">
    <source>
        <dbReference type="EMBL" id="KAE8259332.1"/>
    </source>
</evidence>
<accession>A0A8T8TEG3</accession>
<dbReference type="Proteomes" id="UP000077521">
    <property type="component" value="Unassembled WGS sequence"/>
</dbReference>
<reference evidence="1" key="2">
    <citation type="journal article" date="2019" name="IMA Fungus">
        <title>Genome sequencing and comparison of five Tilletia species to identify candidate genes for the detection of regulated species infecting wheat.</title>
        <authorList>
            <person name="Nguyen H.D.T."/>
            <person name="Sultana T."/>
            <person name="Kesanakurti P."/>
            <person name="Hambleton S."/>
        </authorList>
    </citation>
    <scope>NUCLEOTIDE SEQUENCE</scope>
    <source>
        <strain evidence="1">DAOMC 236416</strain>
    </source>
</reference>
<organism evidence="1 2">
    <name type="scientific">Tilletia indica</name>
    <dbReference type="NCBI Taxonomy" id="43049"/>
    <lineage>
        <taxon>Eukaryota</taxon>
        <taxon>Fungi</taxon>
        <taxon>Dikarya</taxon>
        <taxon>Basidiomycota</taxon>
        <taxon>Ustilaginomycotina</taxon>
        <taxon>Exobasidiomycetes</taxon>
        <taxon>Tilletiales</taxon>
        <taxon>Tilletiaceae</taxon>
        <taxon>Tilletia</taxon>
    </lineage>
</organism>
<gene>
    <name evidence="1" type="ORF">A4X13_0g1098</name>
</gene>
<name>A0A8T8TEG3_9BASI</name>
<dbReference type="EMBL" id="LWDF02000040">
    <property type="protein sequence ID" value="KAE8259332.1"/>
    <property type="molecule type" value="Genomic_DNA"/>
</dbReference>
<comment type="caution">
    <text evidence="1">The sequence shown here is derived from an EMBL/GenBank/DDBJ whole genome shotgun (WGS) entry which is preliminary data.</text>
</comment>
<reference evidence="1" key="1">
    <citation type="submission" date="2016-04" db="EMBL/GenBank/DDBJ databases">
        <authorList>
            <person name="Nguyen H.D."/>
            <person name="Samba Siva P."/>
            <person name="Cullis J."/>
            <person name="Levesque C.A."/>
            <person name="Hambleton S."/>
        </authorList>
    </citation>
    <scope>NUCLEOTIDE SEQUENCE</scope>
    <source>
        <strain evidence="1">DAOMC 236416</strain>
    </source>
</reference>
<proteinExistence type="predicted"/>
<evidence type="ECO:0000313" key="2">
    <source>
        <dbReference type="Proteomes" id="UP000077521"/>
    </source>
</evidence>
<protein>
    <submittedName>
        <fullName evidence="1">Uncharacterized protein</fullName>
    </submittedName>
</protein>